<reference evidence="4" key="1">
    <citation type="journal article" date="2014" name="Int. J. Syst. Evol. Microbiol.">
        <title>Complete genome sequence of Corynebacterium casei LMG S-19264T (=DSM 44701T), isolated from a smear-ripened cheese.</title>
        <authorList>
            <consortium name="US DOE Joint Genome Institute (JGI-PGF)"/>
            <person name="Walter F."/>
            <person name="Albersmeier A."/>
            <person name="Kalinowski J."/>
            <person name="Ruckert C."/>
        </authorList>
    </citation>
    <scope>NUCLEOTIDE SEQUENCE</scope>
    <source>
        <strain evidence="4">CGMCC 1.12751</strain>
    </source>
</reference>
<dbReference type="InterPro" id="IPR026444">
    <property type="entry name" value="Secre_tail"/>
</dbReference>
<feature type="signal peptide" evidence="2">
    <location>
        <begin position="1"/>
        <end position="20"/>
    </location>
</feature>
<keyword evidence="1 2" id="KW-0732">Signal</keyword>
<dbReference type="Pfam" id="PF18962">
    <property type="entry name" value="Por_Secre_tail"/>
    <property type="match status" value="1"/>
</dbReference>
<evidence type="ECO:0000313" key="5">
    <source>
        <dbReference type="Proteomes" id="UP000625976"/>
    </source>
</evidence>
<accession>A0A917GIX7</accession>
<protein>
    <recommendedName>
        <fullName evidence="3">Secretion system C-terminal sorting domain-containing protein</fullName>
    </recommendedName>
</protein>
<dbReference type="NCBIfam" id="TIGR04183">
    <property type="entry name" value="Por_Secre_tail"/>
    <property type="match status" value="1"/>
</dbReference>
<feature type="chain" id="PRO_5037823753" description="Secretion system C-terminal sorting domain-containing protein" evidence="2">
    <location>
        <begin position="21"/>
        <end position="1281"/>
    </location>
</feature>
<keyword evidence="5" id="KW-1185">Reference proteome</keyword>
<gene>
    <name evidence="4" type="ORF">GCM10010976_18710</name>
</gene>
<sequence length="1281" mass="134827">MCKKLTILSALLLTNLFAFAQVSLQVTEIWPGNEPGSNLTSDWFEITNNGSTAWVSGVDADLFYDDDSQDPSTADLINGITDIQPGERVIIVIGEAIDVTEFTAVWSLDYNLTGIEIGYTDGSGLGGGGDGVTLFLGGPTVADIVDFETYPDADSNGGQSYDVELAAFSTLMNTSNAGATNSTLNDEGQVAIASPGNQGPLATIADLQITEIWSGNDPGSNLTSDWFEIRNTGTAAWVSGVDADLFYDDDSQDPSTADLINGITDIQPGERVIVVIGEAIDVIEFTTVWSIDYDLTGIEIGYTDGSGLGGGGDGVTLFLGGPTVADIVDFETYPDTENNGGQSYDVELVAFSTLMNVSNAGATYSTLNDEGQAAIASPGNQGPLAPSTLTILVDTANLTPFLSLPEANAGYASAVLNDPTDPASIYGIPFDIMDVETPVANLVVTVSSSEESVVPNANLILTGTNRDRLLNITPIAFGFTTITVTVEDTDMNTSTYTINYAASEASVVPSTSRFYTGASDGSTGIEIEDQYVWVADDEDQTIRLYDGLQSGLPVNAINFNADLGSTEEADLEGSFRLGNTIYWNGSTSETDRSVIFTTTISGSGANSMLTYGDRYNNLHDDIVAWDVNNGHGLGANYFNFNSLLEVEALALAPNSTTTAYLGLRSSTSENQAIIITVTNFTNLPGMPAGSATFGAPILLDLKGRSLRAMECNAEGCILIGGPFGTKPDFKLYTWTGDANDTPELRNANLTALNTHGSFEGLVSLPNSSFLGTDGDSDTVKLLVDLGATTIYNNGVENKDLRAEWKKFRTDIVTLGTVATPIIKTPVINEFVADHSGADSAEFVEILGDPFTDYSNYTILVIEGDSGNTGLIDASFTLGTSNENGFWTTPFFSNDIENGSITLLLVDGYTGILGDDIDTLDDGNIDTTYWTSIVDGIASSDGGVDDFVYALDLAPGYDGDTFQVGGASRIPNGLDTDATSDWVRNDYDGEGLVGFTGTPIEGEALNTPNAYNKLVGPILNITEIWPGNGDGSNLTADWFEITNNGPMAWTPAVGGLYFDDDSQDPASAVLIEGITSIQPGESVIAVDAGTNDNFIAVWGGVYNLSGVQVGTYAGAGLSGGGDMVTLWIGEPLTVGTIVDAEAYPDTASNPGQSYDVEKAGFSIVNETPYLPAATAGNDAGESAIGSPGNQGQTLSVESNSFSDLSMKLYPMPFTNEINMSLNLTTSVPATIKIVNLLGATVYSEKAQVSNGTTTISNLSHLSAGVYVLHISELNLTMKIIKK</sequence>
<comment type="caution">
    <text evidence="4">The sequence shown here is derived from an EMBL/GenBank/DDBJ whole genome shotgun (WGS) entry which is preliminary data.</text>
</comment>
<evidence type="ECO:0000256" key="1">
    <source>
        <dbReference type="ARBA" id="ARBA00022729"/>
    </source>
</evidence>
<evidence type="ECO:0000256" key="2">
    <source>
        <dbReference type="SAM" id="SignalP"/>
    </source>
</evidence>
<feature type="domain" description="Secretion system C-terminal sorting" evidence="3">
    <location>
        <begin position="1207"/>
        <end position="1274"/>
    </location>
</feature>
<dbReference type="EMBL" id="BMFQ01000002">
    <property type="protein sequence ID" value="GGG47568.1"/>
    <property type="molecule type" value="Genomic_DNA"/>
</dbReference>
<reference evidence="4" key="2">
    <citation type="submission" date="2020-09" db="EMBL/GenBank/DDBJ databases">
        <authorList>
            <person name="Sun Q."/>
            <person name="Zhou Y."/>
        </authorList>
    </citation>
    <scope>NUCLEOTIDE SEQUENCE</scope>
    <source>
        <strain evidence="4">CGMCC 1.12751</strain>
    </source>
</reference>
<organism evidence="4 5">
    <name type="scientific">Bizionia arctica</name>
    <dbReference type="NCBI Taxonomy" id="1495645"/>
    <lineage>
        <taxon>Bacteria</taxon>
        <taxon>Pseudomonadati</taxon>
        <taxon>Bacteroidota</taxon>
        <taxon>Flavobacteriia</taxon>
        <taxon>Flavobacteriales</taxon>
        <taxon>Flavobacteriaceae</taxon>
        <taxon>Bizionia</taxon>
    </lineage>
</organism>
<proteinExistence type="predicted"/>
<name>A0A917GIX7_9FLAO</name>
<evidence type="ECO:0000259" key="3">
    <source>
        <dbReference type="Pfam" id="PF18962"/>
    </source>
</evidence>
<dbReference type="Proteomes" id="UP000625976">
    <property type="component" value="Unassembled WGS sequence"/>
</dbReference>
<evidence type="ECO:0000313" key="4">
    <source>
        <dbReference type="EMBL" id="GGG47568.1"/>
    </source>
</evidence>
<dbReference type="RefSeq" id="WP_188464129.1">
    <property type="nucleotide sequence ID" value="NZ_BMFQ01000002.1"/>
</dbReference>